<evidence type="ECO:0000313" key="2">
    <source>
        <dbReference type="EMBL" id="GIY15527.1"/>
    </source>
</evidence>
<evidence type="ECO:0000313" key="3">
    <source>
        <dbReference type="Proteomes" id="UP001054945"/>
    </source>
</evidence>
<dbReference type="Gene3D" id="1.20.1270.10">
    <property type="match status" value="1"/>
</dbReference>
<reference evidence="2 3" key="1">
    <citation type="submission" date="2021-06" db="EMBL/GenBank/DDBJ databases">
        <title>Caerostris extrusa draft genome.</title>
        <authorList>
            <person name="Kono N."/>
            <person name="Arakawa K."/>
        </authorList>
    </citation>
    <scope>NUCLEOTIDE SEQUENCE [LARGE SCALE GENOMIC DNA]</scope>
</reference>
<evidence type="ECO:0000256" key="1">
    <source>
        <dbReference type="SAM" id="MobiDB-lite"/>
    </source>
</evidence>
<name>A0AAV4R575_CAEEX</name>
<proteinExistence type="predicted"/>
<organism evidence="2 3">
    <name type="scientific">Caerostris extrusa</name>
    <name type="common">Bark spider</name>
    <name type="synonym">Caerostris bankana</name>
    <dbReference type="NCBI Taxonomy" id="172846"/>
    <lineage>
        <taxon>Eukaryota</taxon>
        <taxon>Metazoa</taxon>
        <taxon>Ecdysozoa</taxon>
        <taxon>Arthropoda</taxon>
        <taxon>Chelicerata</taxon>
        <taxon>Arachnida</taxon>
        <taxon>Araneae</taxon>
        <taxon>Araneomorphae</taxon>
        <taxon>Entelegynae</taxon>
        <taxon>Araneoidea</taxon>
        <taxon>Araneidae</taxon>
        <taxon>Caerostris</taxon>
    </lineage>
</organism>
<dbReference type="AlphaFoldDB" id="A0AAV4R575"/>
<dbReference type="InterPro" id="IPR029048">
    <property type="entry name" value="HSP70_C_sf"/>
</dbReference>
<feature type="compositionally biased region" description="Basic and acidic residues" evidence="1">
    <location>
        <begin position="73"/>
        <end position="88"/>
    </location>
</feature>
<protein>
    <submittedName>
        <fullName evidence="2">Stress-70 protein, mitochondrial</fullName>
    </submittedName>
</protein>
<dbReference type="EMBL" id="BPLR01007243">
    <property type="protein sequence ID" value="GIY15527.1"/>
    <property type="molecule type" value="Genomic_DNA"/>
</dbReference>
<feature type="region of interest" description="Disordered" evidence="1">
    <location>
        <begin position="58"/>
        <end position="88"/>
    </location>
</feature>
<keyword evidence="3" id="KW-1185">Reference proteome</keyword>
<dbReference type="Proteomes" id="UP001054945">
    <property type="component" value="Unassembled WGS sequence"/>
</dbReference>
<gene>
    <name evidence="2" type="primary">HSPA9</name>
    <name evidence="2" type="ORF">CEXT_739421</name>
</gene>
<accession>A0AAV4R575</accession>
<sequence length="88" mass="10268">MDEFKSQLPEEEVTTIKKRIEEVRQLIANKDQESPETLRKATQELQQSSLKLFEAAYKKMANERQESQSSSESTDKDTTTEEKKEDKN</sequence>
<comment type="caution">
    <text evidence="2">The sequence shown here is derived from an EMBL/GenBank/DDBJ whole genome shotgun (WGS) entry which is preliminary data.</text>
</comment>